<dbReference type="Pfam" id="PF08700">
    <property type="entry name" value="VPS51_Exo84_N"/>
    <property type="match status" value="1"/>
</dbReference>
<dbReference type="OrthoDB" id="203678at2759"/>
<dbReference type="AlphaFoldDB" id="A0A7H9HMJ4"/>
<reference evidence="1 2" key="1">
    <citation type="submission" date="2020-06" db="EMBL/GenBank/DDBJ databases">
        <title>The yeast mating-type switching endonuclease HO is a domesticated member of an unorthodox homing genetic element family.</title>
        <authorList>
            <person name="Coughlan A.Y."/>
            <person name="Lombardi L."/>
            <person name="Braun-Galleani S."/>
            <person name="Martos A.R."/>
            <person name="Galeote V."/>
            <person name="Bigey F."/>
            <person name="Dequin S."/>
            <person name="Byrne K.P."/>
            <person name="Wolfe K.H."/>
        </authorList>
    </citation>
    <scope>NUCLEOTIDE SEQUENCE [LARGE SCALE GENOMIC DNA]</scope>
    <source>
        <strain evidence="1 2">CBS2947</strain>
    </source>
</reference>
<sequence>MTQQISHKKSLRFSRLNRDRRQLLKEYYKLEQPGTAEGKEPPQEKQVTAVNVGTELEPIEDTTKDDRPISECDFVELVRLHNKLLKKETEMNNSIKSTIYENYYDLVKVNDLLKEISSANEPLLSRLKETIDLLKEEGGRTK</sequence>
<organism evidence="1 2">
    <name type="scientific">Torulaspora globosa</name>
    <dbReference type="NCBI Taxonomy" id="48254"/>
    <lineage>
        <taxon>Eukaryota</taxon>
        <taxon>Fungi</taxon>
        <taxon>Dikarya</taxon>
        <taxon>Ascomycota</taxon>
        <taxon>Saccharomycotina</taxon>
        <taxon>Saccharomycetes</taxon>
        <taxon>Saccharomycetales</taxon>
        <taxon>Saccharomycetaceae</taxon>
        <taxon>Torulaspora</taxon>
    </lineage>
</organism>
<evidence type="ECO:0008006" key="3">
    <source>
        <dbReference type="Google" id="ProtNLM"/>
    </source>
</evidence>
<evidence type="ECO:0000313" key="2">
    <source>
        <dbReference type="Proteomes" id="UP000510647"/>
    </source>
</evidence>
<proteinExistence type="predicted"/>
<dbReference type="Proteomes" id="UP000510647">
    <property type="component" value="Chromosome 1"/>
</dbReference>
<keyword evidence="2" id="KW-1185">Reference proteome</keyword>
<dbReference type="EMBL" id="CP059267">
    <property type="protein sequence ID" value="QLQ78509.1"/>
    <property type="molecule type" value="Genomic_DNA"/>
</dbReference>
<gene>
    <name evidence="1" type="ORF">HG537_0A07560</name>
</gene>
<evidence type="ECO:0000313" key="1">
    <source>
        <dbReference type="EMBL" id="QLQ78509.1"/>
    </source>
</evidence>
<name>A0A7H9HMJ4_9SACH</name>
<protein>
    <recommendedName>
        <fullName evidence="3">Vacuolar protein sorting-associated protein 51 homolog</fullName>
    </recommendedName>
</protein>
<accession>A0A7H9HMJ4</accession>